<evidence type="ECO:0000313" key="6">
    <source>
        <dbReference type="Proteomes" id="UP000178372"/>
    </source>
</evidence>
<proteinExistence type="predicted"/>
<dbReference type="GO" id="GO:0004519">
    <property type="term" value="F:endonuclease activity"/>
    <property type="evidence" value="ECO:0007669"/>
    <property type="project" value="UniProtKB-KW"/>
</dbReference>
<accession>A0A1F7G8Z6</accession>
<dbReference type="Proteomes" id="UP000178372">
    <property type="component" value="Unassembled WGS sequence"/>
</dbReference>
<evidence type="ECO:0000313" key="5">
    <source>
        <dbReference type="EMBL" id="OGK15215.1"/>
    </source>
</evidence>
<dbReference type="Pfam" id="PF08745">
    <property type="entry name" value="PIN_5"/>
    <property type="match status" value="1"/>
</dbReference>
<evidence type="ECO:0000256" key="1">
    <source>
        <dbReference type="ARBA" id="ARBA00022694"/>
    </source>
</evidence>
<keyword evidence="3" id="KW-0255">Endonuclease</keyword>
<keyword evidence="4" id="KW-0378">Hydrolase</keyword>
<dbReference type="PANTHER" id="PTHR41173:SF1">
    <property type="entry name" value="RNA-FREE RIBONUCLEASE P"/>
    <property type="match status" value="1"/>
</dbReference>
<protein>
    <submittedName>
        <fullName evidence="5">RNA ligase partner protein</fullName>
    </submittedName>
</protein>
<dbReference type="PANTHER" id="PTHR41173">
    <property type="entry name" value="UPF0278 PROTEIN TK1425"/>
    <property type="match status" value="1"/>
</dbReference>
<dbReference type="GO" id="GO:0016787">
    <property type="term" value="F:hydrolase activity"/>
    <property type="evidence" value="ECO:0007669"/>
    <property type="project" value="UniProtKB-KW"/>
</dbReference>
<dbReference type="InterPro" id="IPR014856">
    <property type="entry name" value="RNA_free_RNase_P"/>
</dbReference>
<sequence length="207" mass="23399">MINSFALDTNLFFNLQSGLQWGGSSKEVIEKFNQYATILVQQKKAFFYMTPNIVDEMKSFFTDEPDYLNAFFTNIIVKSPDSAKGTIGANVLREFVEETRNRAYRGMKVAEEEIDVGAKLMMGKDTMSAVDYQKEIGAVITKFRERFRQATRFNFIDSAADIDLILLAREVDGALVSADEGVMRWGRMIGINEVSPSQFHASLEALQ</sequence>
<dbReference type="AlphaFoldDB" id="A0A1F7G8Z6"/>
<dbReference type="GO" id="GO:0016874">
    <property type="term" value="F:ligase activity"/>
    <property type="evidence" value="ECO:0007669"/>
    <property type="project" value="UniProtKB-KW"/>
</dbReference>
<name>A0A1F7G8Z6_9BACT</name>
<evidence type="ECO:0000256" key="4">
    <source>
        <dbReference type="ARBA" id="ARBA00022801"/>
    </source>
</evidence>
<dbReference type="EMBL" id="MFZF01000033">
    <property type="protein sequence ID" value="OGK15215.1"/>
    <property type="molecule type" value="Genomic_DNA"/>
</dbReference>
<keyword evidence="2" id="KW-0540">Nuclease</keyword>
<keyword evidence="5" id="KW-0436">Ligase</keyword>
<dbReference type="GO" id="GO:0008033">
    <property type="term" value="P:tRNA processing"/>
    <property type="evidence" value="ECO:0007669"/>
    <property type="project" value="UniProtKB-KW"/>
</dbReference>
<evidence type="ECO:0000256" key="2">
    <source>
        <dbReference type="ARBA" id="ARBA00022722"/>
    </source>
</evidence>
<dbReference type="NCBIfam" id="TIGR03875">
    <property type="entry name" value="RNA_lig_partner"/>
    <property type="match status" value="1"/>
</dbReference>
<organism evidence="5 6">
    <name type="scientific">Candidatus Roizmanbacteria bacterium RIFCSPHIGHO2_01_FULL_39_12b</name>
    <dbReference type="NCBI Taxonomy" id="1802030"/>
    <lineage>
        <taxon>Bacteria</taxon>
        <taxon>Candidatus Roizmaniibacteriota</taxon>
    </lineage>
</organism>
<comment type="caution">
    <text evidence="5">The sequence shown here is derived from an EMBL/GenBank/DDBJ whole genome shotgun (WGS) entry which is preliminary data.</text>
</comment>
<reference evidence="5 6" key="1">
    <citation type="journal article" date="2016" name="Nat. Commun.">
        <title>Thousands of microbial genomes shed light on interconnected biogeochemical processes in an aquifer system.</title>
        <authorList>
            <person name="Anantharaman K."/>
            <person name="Brown C.T."/>
            <person name="Hug L.A."/>
            <person name="Sharon I."/>
            <person name="Castelle C.J."/>
            <person name="Probst A.J."/>
            <person name="Thomas B.C."/>
            <person name="Singh A."/>
            <person name="Wilkins M.J."/>
            <person name="Karaoz U."/>
            <person name="Brodie E.L."/>
            <person name="Williams K.H."/>
            <person name="Hubbard S.S."/>
            <person name="Banfield J.F."/>
        </authorList>
    </citation>
    <scope>NUCLEOTIDE SEQUENCE [LARGE SCALE GENOMIC DNA]</scope>
</reference>
<keyword evidence="1" id="KW-0819">tRNA processing</keyword>
<evidence type="ECO:0000256" key="3">
    <source>
        <dbReference type="ARBA" id="ARBA00022759"/>
    </source>
</evidence>
<gene>
    <name evidence="5" type="ORF">A2690_00355</name>
</gene>
<dbReference type="CDD" id="cd18691">
    <property type="entry name" value="PIN_VapC-like"/>
    <property type="match status" value="1"/>
</dbReference>